<proteinExistence type="predicted"/>
<comment type="subcellular location">
    <subcellularLocation>
        <location evidence="1">Membrane</location>
        <topology evidence="1">Multi-pass membrane protein</topology>
    </subcellularLocation>
</comment>
<evidence type="ECO:0008006" key="8">
    <source>
        <dbReference type="Google" id="ProtNLM"/>
    </source>
</evidence>
<reference evidence="6" key="2">
    <citation type="submission" date="2024-10" db="UniProtKB">
        <authorList>
            <consortium name="EnsemblProtists"/>
        </authorList>
    </citation>
    <scope>IDENTIFICATION</scope>
</reference>
<evidence type="ECO:0000313" key="6">
    <source>
        <dbReference type="EnsemblProtists" id="EOD09184"/>
    </source>
</evidence>
<dbReference type="Proteomes" id="UP000013827">
    <property type="component" value="Unassembled WGS sequence"/>
</dbReference>
<evidence type="ECO:0000256" key="5">
    <source>
        <dbReference type="SAM" id="Phobius"/>
    </source>
</evidence>
<feature type="transmembrane region" description="Helical" evidence="5">
    <location>
        <begin position="310"/>
        <end position="330"/>
    </location>
</feature>
<dbReference type="KEGG" id="ehx:EMIHUDRAFT_248737"/>
<dbReference type="PANTHER" id="PTHR31419:SF1">
    <property type="entry name" value="PROTEIN PIN-LIKES 6"/>
    <property type="match status" value="1"/>
</dbReference>
<dbReference type="InterPro" id="IPR004776">
    <property type="entry name" value="Mem_transp_PIN-like"/>
</dbReference>
<feature type="transmembrane region" description="Helical" evidence="5">
    <location>
        <begin position="64"/>
        <end position="90"/>
    </location>
</feature>
<sequence length="344" mass="36475">MPQPVTSYYCPGSLDTSAIFAIFIASLRAVSCAGAIVVAGLWMARRGVLTRGLSKGLSQFSVKLAIPCLLFTSVVPGVSPSLLALLLLVVLRPPSDFRLGTVAACAFYNTTSIPIILLSVLQQTLSRSIFAELASPLLFLSLQLLTYPLLQLWAVARRGAKLLRRIFIPSVLGICLGGGVGLFAKTLMLPPETAPLGWLFISASKLGEAAVPINLVLLGAALSRRPEAKGLPVATAVGIALARMVAMPLLGLVVAYGLTTAGARFVQPYVAVDPFWLVCLIVTCTPTANNIVVLCELAGENKHTMSAAIFYQYCAAPILLPGVLTLYVAFICHNRESIHGDMLL</sequence>
<evidence type="ECO:0000313" key="7">
    <source>
        <dbReference type="Proteomes" id="UP000013827"/>
    </source>
</evidence>
<feature type="transmembrane region" description="Helical" evidence="5">
    <location>
        <begin position="275"/>
        <end position="298"/>
    </location>
</feature>
<dbReference type="GO" id="GO:0016020">
    <property type="term" value="C:membrane"/>
    <property type="evidence" value="ECO:0007669"/>
    <property type="project" value="UniProtKB-SubCell"/>
</dbReference>
<dbReference type="EnsemblProtists" id="EOD09184">
    <property type="protein sequence ID" value="EOD09184"/>
    <property type="gene ID" value="EMIHUDRAFT_248737"/>
</dbReference>
<dbReference type="PANTHER" id="PTHR31419">
    <property type="entry name" value="PROTEIN PIN-LIKES 2"/>
    <property type="match status" value="1"/>
</dbReference>
<dbReference type="PaxDb" id="2903-EOD09184"/>
<dbReference type="GO" id="GO:0055085">
    <property type="term" value="P:transmembrane transport"/>
    <property type="evidence" value="ECO:0007669"/>
    <property type="project" value="InterPro"/>
</dbReference>
<evidence type="ECO:0000256" key="3">
    <source>
        <dbReference type="ARBA" id="ARBA00022989"/>
    </source>
</evidence>
<dbReference type="HOGENOM" id="CLU_807605_0_0_1"/>
<keyword evidence="4 5" id="KW-0472">Membrane</keyword>
<feature type="transmembrane region" description="Helical" evidence="5">
    <location>
        <begin position="166"/>
        <end position="184"/>
    </location>
</feature>
<keyword evidence="2 5" id="KW-0812">Transmembrane</keyword>
<feature type="transmembrane region" description="Helical" evidence="5">
    <location>
        <begin position="102"/>
        <end position="121"/>
    </location>
</feature>
<accession>A0A0D3ID49</accession>
<keyword evidence="7" id="KW-1185">Reference proteome</keyword>
<protein>
    <recommendedName>
        <fullName evidence="8">Auxin efflux carrier</fullName>
    </recommendedName>
</protein>
<evidence type="ECO:0000256" key="1">
    <source>
        <dbReference type="ARBA" id="ARBA00004141"/>
    </source>
</evidence>
<feature type="transmembrane region" description="Helical" evidence="5">
    <location>
        <begin position="20"/>
        <end position="44"/>
    </location>
</feature>
<name>A0A0D3ID49_EMIH1</name>
<organism evidence="6 7">
    <name type="scientific">Emiliania huxleyi (strain CCMP1516)</name>
    <dbReference type="NCBI Taxonomy" id="280463"/>
    <lineage>
        <taxon>Eukaryota</taxon>
        <taxon>Haptista</taxon>
        <taxon>Haptophyta</taxon>
        <taxon>Prymnesiophyceae</taxon>
        <taxon>Isochrysidales</taxon>
        <taxon>Noelaerhabdaceae</taxon>
        <taxon>Emiliania</taxon>
    </lineage>
</organism>
<evidence type="ECO:0000256" key="4">
    <source>
        <dbReference type="ARBA" id="ARBA00023136"/>
    </source>
</evidence>
<dbReference type="InterPro" id="IPR039305">
    <property type="entry name" value="PILS2/6"/>
</dbReference>
<dbReference type="STRING" id="2903.R1DKB6"/>
<dbReference type="Pfam" id="PF03547">
    <property type="entry name" value="Mem_trans"/>
    <property type="match status" value="1"/>
</dbReference>
<reference evidence="7" key="1">
    <citation type="journal article" date="2013" name="Nature">
        <title>Pan genome of the phytoplankton Emiliania underpins its global distribution.</title>
        <authorList>
            <person name="Read B.A."/>
            <person name="Kegel J."/>
            <person name="Klute M.J."/>
            <person name="Kuo A."/>
            <person name="Lefebvre S.C."/>
            <person name="Maumus F."/>
            <person name="Mayer C."/>
            <person name="Miller J."/>
            <person name="Monier A."/>
            <person name="Salamov A."/>
            <person name="Young J."/>
            <person name="Aguilar M."/>
            <person name="Claverie J.M."/>
            <person name="Frickenhaus S."/>
            <person name="Gonzalez K."/>
            <person name="Herman E.K."/>
            <person name="Lin Y.C."/>
            <person name="Napier J."/>
            <person name="Ogata H."/>
            <person name="Sarno A.F."/>
            <person name="Shmutz J."/>
            <person name="Schroeder D."/>
            <person name="de Vargas C."/>
            <person name="Verret F."/>
            <person name="von Dassow P."/>
            <person name="Valentin K."/>
            <person name="Van de Peer Y."/>
            <person name="Wheeler G."/>
            <person name="Dacks J.B."/>
            <person name="Delwiche C.F."/>
            <person name="Dyhrman S.T."/>
            <person name="Glockner G."/>
            <person name="John U."/>
            <person name="Richards T."/>
            <person name="Worden A.Z."/>
            <person name="Zhang X."/>
            <person name="Grigoriev I.V."/>
            <person name="Allen A.E."/>
            <person name="Bidle K."/>
            <person name="Borodovsky M."/>
            <person name="Bowler C."/>
            <person name="Brownlee C."/>
            <person name="Cock J.M."/>
            <person name="Elias M."/>
            <person name="Gladyshev V.N."/>
            <person name="Groth M."/>
            <person name="Guda C."/>
            <person name="Hadaegh A."/>
            <person name="Iglesias-Rodriguez M.D."/>
            <person name="Jenkins J."/>
            <person name="Jones B.M."/>
            <person name="Lawson T."/>
            <person name="Leese F."/>
            <person name="Lindquist E."/>
            <person name="Lobanov A."/>
            <person name="Lomsadze A."/>
            <person name="Malik S.B."/>
            <person name="Marsh M.E."/>
            <person name="Mackinder L."/>
            <person name="Mock T."/>
            <person name="Mueller-Roeber B."/>
            <person name="Pagarete A."/>
            <person name="Parker M."/>
            <person name="Probert I."/>
            <person name="Quesneville H."/>
            <person name="Raines C."/>
            <person name="Rensing S.A."/>
            <person name="Riano-Pachon D.M."/>
            <person name="Richier S."/>
            <person name="Rokitta S."/>
            <person name="Shiraiwa Y."/>
            <person name="Soanes D.M."/>
            <person name="van der Giezen M."/>
            <person name="Wahlund T.M."/>
            <person name="Williams B."/>
            <person name="Wilson W."/>
            <person name="Wolfe G."/>
            <person name="Wurch L.L."/>
        </authorList>
    </citation>
    <scope>NUCLEOTIDE SEQUENCE</scope>
</reference>
<evidence type="ECO:0000256" key="2">
    <source>
        <dbReference type="ARBA" id="ARBA00022692"/>
    </source>
</evidence>
<dbReference type="GeneID" id="17255342"/>
<dbReference type="AlphaFoldDB" id="A0A0D3ID49"/>
<feature type="transmembrane region" description="Helical" evidence="5">
    <location>
        <begin position="133"/>
        <end position="154"/>
    </location>
</feature>
<feature type="transmembrane region" description="Helical" evidence="5">
    <location>
        <begin position="233"/>
        <end position="255"/>
    </location>
</feature>
<dbReference type="RefSeq" id="XP_005761613.1">
    <property type="nucleotide sequence ID" value="XM_005761556.1"/>
</dbReference>
<keyword evidence="3 5" id="KW-1133">Transmembrane helix</keyword>
<feature type="transmembrane region" description="Helical" evidence="5">
    <location>
        <begin position="196"/>
        <end position="221"/>
    </location>
</feature>